<comment type="cofactor">
    <cofactor evidence="2">
        <name>thiamine diphosphate</name>
        <dbReference type="ChEBI" id="CHEBI:58937"/>
    </cofactor>
</comment>
<evidence type="ECO:0000259" key="8">
    <source>
        <dbReference type="Pfam" id="PF02775"/>
    </source>
</evidence>
<dbReference type="GO" id="GO:0000287">
    <property type="term" value="F:magnesium ion binding"/>
    <property type="evidence" value="ECO:0007669"/>
    <property type="project" value="InterPro"/>
</dbReference>
<dbReference type="CDD" id="cd07035">
    <property type="entry name" value="TPP_PYR_POX_like"/>
    <property type="match status" value="1"/>
</dbReference>
<keyword evidence="4" id="KW-0479">Metal-binding</keyword>
<evidence type="ECO:0000313" key="10">
    <source>
        <dbReference type="EMBL" id="ETW92504.1"/>
    </source>
</evidence>
<evidence type="ECO:0000256" key="6">
    <source>
        <dbReference type="RuleBase" id="RU362132"/>
    </source>
</evidence>
<proteinExistence type="inferred from homology"/>
<dbReference type="GO" id="GO:0030976">
    <property type="term" value="F:thiamine pyrophosphate binding"/>
    <property type="evidence" value="ECO:0007669"/>
    <property type="project" value="InterPro"/>
</dbReference>
<evidence type="ECO:0000259" key="9">
    <source>
        <dbReference type="Pfam" id="PF02776"/>
    </source>
</evidence>
<dbReference type="InterPro" id="IPR029061">
    <property type="entry name" value="THDP-binding"/>
</dbReference>
<dbReference type="PROSITE" id="PS00187">
    <property type="entry name" value="TPP_ENZYMES"/>
    <property type="match status" value="1"/>
</dbReference>
<dbReference type="PANTHER" id="PTHR18968">
    <property type="entry name" value="THIAMINE PYROPHOSPHATE ENZYMES"/>
    <property type="match status" value="1"/>
</dbReference>
<dbReference type="GO" id="GO:0009097">
    <property type="term" value="P:isoleucine biosynthetic process"/>
    <property type="evidence" value="ECO:0007669"/>
    <property type="project" value="TreeGrafter"/>
</dbReference>
<organism evidence="10 11">
    <name type="scientific">Entotheonella factor</name>
    <dbReference type="NCBI Taxonomy" id="1429438"/>
    <lineage>
        <taxon>Bacteria</taxon>
        <taxon>Pseudomonadati</taxon>
        <taxon>Nitrospinota/Tectimicrobiota group</taxon>
        <taxon>Candidatus Tectimicrobiota</taxon>
        <taxon>Candidatus Entotheonellia</taxon>
        <taxon>Candidatus Entotheonellales</taxon>
        <taxon>Candidatus Entotheonellaceae</taxon>
        <taxon>Candidatus Entotheonella</taxon>
    </lineage>
</organism>
<dbReference type="InterPro" id="IPR029035">
    <property type="entry name" value="DHS-like_NAD/FAD-binding_dom"/>
</dbReference>
<evidence type="ECO:0000259" key="7">
    <source>
        <dbReference type="Pfam" id="PF00205"/>
    </source>
</evidence>
<dbReference type="HOGENOM" id="CLU_013748_3_3_7"/>
<dbReference type="InterPro" id="IPR011766">
    <property type="entry name" value="TPP_enzyme_TPP-bd"/>
</dbReference>
<feature type="domain" description="Thiamine pyrophosphate enzyme central" evidence="7">
    <location>
        <begin position="195"/>
        <end position="322"/>
    </location>
</feature>
<evidence type="ECO:0000256" key="1">
    <source>
        <dbReference type="ARBA" id="ARBA00001946"/>
    </source>
</evidence>
<dbReference type="Pfam" id="PF00205">
    <property type="entry name" value="TPP_enzyme_M"/>
    <property type="match status" value="1"/>
</dbReference>
<dbReference type="FunFam" id="3.40.50.970:FF:000007">
    <property type="entry name" value="Acetolactate synthase"/>
    <property type="match status" value="1"/>
</dbReference>
<dbReference type="AlphaFoldDB" id="W4L3N0"/>
<dbReference type="GO" id="GO:0009099">
    <property type="term" value="P:L-valine biosynthetic process"/>
    <property type="evidence" value="ECO:0007669"/>
    <property type="project" value="TreeGrafter"/>
</dbReference>
<dbReference type="InterPro" id="IPR012001">
    <property type="entry name" value="Thiamin_PyroP_enz_TPP-bd_dom"/>
</dbReference>
<sequence>MAQVMASHLIGQTLRQRGVDTLFYLMGGPNFEIINGCQDVGIQTIDVRHEQAAAMAAHAYSRVSGKPGVCVGASGPGTLNLLTGVYNAHIDLAPMIVLGGSSAVSAFQTDAFQEVDQVGTFDPISKWAFRIYEGKRMPELMNMAYRVAASGRPGVVYVDLPGDVLYEQVEEADVVWPRGHQPLTESRPAGDETAIEAAIELLAQAERPIVVAGGGAFWSQSCEELQTFVELAQTPFYTTPMSRGLIPEDHPLSFIAARSAAFREADLILVVGTRINWILGFGQRYDQQAKVIHIDIAQEEIGHNRGIDVGIVGDAKLVLSQLIKAGQGRLPGKNRDAWIHRLEEDNERRWKELDGPLNHPGTPIHPLRLCKEIRDFVERDAIISIDGNEILHFGRQSLPCYTPGHRLNSGVTGCMGVGLPFGLGAKAAKPDKQVLVLHGDGSMGMNVMEIDTAVRHHLPIVTVVSNNGGWTAREPSIRKPGRELGFTRFDQIGEALGAYAECVEEPDDIRPALERAFESGKPAVINVKTDPLAKAVSVRQAAYRMA</sequence>
<dbReference type="GO" id="GO:0050660">
    <property type="term" value="F:flavin adenine dinucleotide binding"/>
    <property type="evidence" value="ECO:0007669"/>
    <property type="project" value="TreeGrafter"/>
</dbReference>
<dbReference type="SUPFAM" id="SSF52467">
    <property type="entry name" value="DHS-like NAD/FAD-binding domain"/>
    <property type="match status" value="1"/>
</dbReference>
<dbReference type="SUPFAM" id="SSF52518">
    <property type="entry name" value="Thiamin diphosphate-binding fold (THDP-binding)"/>
    <property type="match status" value="2"/>
</dbReference>
<keyword evidence="5 6" id="KW-0786">Thiamine pyrophosphate</keyword>
<dbReference type="Gene3D" id="3.40.50.1220">
    <property type="entry name" value="TPP-binding domain"/>
    <property type="match status" value="1"/>
</dbReference>
<evidence type="ECO:0000256" key="5">
    <source>
        <dbReference type="ARBA" id="ARBA00023052"/>
    </source>
</evidence>
<dbReference type="InterPro" id="IPR012000">
    <property type="entry name" value="Thiamin_PyroP_enz_cen_dom"/>
</dbReference>
<comment type="caution">
    <text evidence="10">The sequence shown here is derived from an EMBL/GenBank/DDBJ whole genome shotgun (WGS) entry which is preliminary data.</text>
</comment>
<comment type="cofactor">
    <cofactor evidence="1">
        <name>Mg(2+)</name>
        <dbReference type="ChEBI" id="CHEBI:18420"/>
    </cofactor>
</comment>
<evidence type="ECO:0000313" key="11">
    <source>
        <dbReference type="Proteomes" id="UP000019141"/>
    </source>
</evidence>
<comment type="similarity">
    <text evidence="3 6">Belongs to the TPP enzyme family.</text>
</comment>
<dbReference type="Proteomes" id="UP000019141">
    <property type="component" value="Unassembled WGS sequence"/>
</dbReference>
<feature type="domain" description="Thiamine pyrophosphate enzyme TPP-binding" evidence="8">
    <location>
        <begin position="396"/>
        <end position="527"/>
    </location>
</feature>
<dbReference type="CDD" id="cd02004">
    <property type="entry name" value="TPP_BZL_OCoD_HPCL"/>
    <property type="match status" value="1"/>
</dbReference>
<evidence type="ECO:0000256" key="4">
    <source>
        <dbReference type="ARBA" id="ARBA00022723"/>
    </source>
</evidence>
<dbReference type="Gene3D" id="3.40.50.970">
    <property type="match status" value="2"/>
</dbReference>
<gene>
    <name evidence="10" type="ORF">ETSY1_43330</name>
</gene>
<name>W4L3N0_ENTF1</name>
<dbReference type="InterPro" id="IPR000399">
    <property type="entry name" value="TPP-bd_CS"/>
</dbReference>
<evidence type="ECO:0008006" key="12">
    <source>
        <dbReference type="Google" id="ProtNLM"/>
    </source>
</evidence>
<evidence type="ECO:0000256" key="2">
    <source>
        <dbReference type="ARBA" id="ARBA00001964"/>
    </source>
</evidence>
<evidence type="ECO:0000256" key="3">
    <source>
        <dbReference type="ARBA" id="ARBA00007812"/>
    </source>
</evidence>
<dbReference type="Pfam" id="PF02776">
    <property type="entry name" value="TPP_enzyme_N"/>
    <property type="match status" value="1"/>
</dbReference>
<keyword evidence="11" id="KW-1185">Reference proteome</keyword>
<reference evidence="10 11" key="1">
    <citation type="journal article" date="2014" name="Nature">
        <title>An environmental bacterial taxon with a large and distinct metabolic repertoire.</title>
        <authorList>
            <person name="Wilson M.C."/>
            <person name="Mori T."/>
            <person name="Ruckert C."/>
            <person name="Uria A.R."/>
            <person name="Helf M.J."/>
            <person name="Takada K."/>
            <person name="Gernert C."/>
            <person name="Steffens U.A."/>
            <person name="Heycke N."/>
            <person name="Schmitt S."/>
            <person name="Rinke C."/>
            <person name="Helfrich E.J."/>
            <person name="Brachmann A.O."/>
            <person name="Gurgui C."/>
            <person name="Wakimoto T."/>
            <person name="Kracht M."/>
            <person name="Crusemann M."/>
            <person name="Hentschel U."/>
            <person name="Abe I."/>
            <person name="Matsunaga S."/>
            <person name="Kalinowski J."/>
            <person name="Takeyama H."/>
            <person name="Piel J."/>
        </authorList>
    </citation>
    <scope>NUCLEOTIDE SEQUENCE [LARGE SCALE GENOMIC DNA]</scope>
    <source>
        <strain evidence="11">TSY1</strain>
    </source>
</reference>
<dbReference type="GO" id="GO:0005948">
    <property type="term" value="C:acetolactate synthase complex"/>
    <property type="evidence" value="ECO:0007669"/>
    <property type="project" value="TreeGrafter"/>
</dbReference>
<dbReference type="PANTHER" id="PTHR18968:SF166">
    <property type="entry name" value="2-HYDROXYACYL-COA LYASE 2"/>
    <property type="match status" value="1"/>
</dbReference>
<dbReference type="Pfam" id="PF02775">
    <property type="entry name" value="TPP_enzyme_C"/>
    <property type="match status" value="1"/>
</dbReference>
<protein>
    <recommendedName>
        <fullName evidence="12">Acetolactate synthase</fullName>
    </recommendedName>
</protein>
<feature type="domain" description="Thiamine pyrophosphate enzyme N-terminal TPP-binding" evidence="9">
    <location>
        <begin position="7"/>
        <end position="118"/>
    </location>
</feature>
<dbReference type="EMBL" id="AZHW01001457">
    <property type="protein sequence ID" value="ETW92504.1"/>
    <property type="molecule type" value="Genomic_DNA"/>
</dbReference>
<dbReference type="InterPro" id="IPR045229">
    <property type="entry name" value="TPP_enz"/>
</dbReference>
<accession>W4L3N0</accession>
<dbReference type="GO" id="GO:0003984">
    <property type="term" value="F:acetolactate synthase activity"/>
    <property type="evidence" value="ECO:0007669"/>
    <property type="project" value="TreeGrafter"/>
</dbReference>